<evidence type="ECO:0000313" key="2">
    <source>
        <dbReference type="EMBL" id="GAA2105752.1"/>
    </source>
</evidence>
<reference evidence="2 3" key="1">
    <citation type="journal article" date="2019" name="Int. J. Syst. Evol. Microbiol.">
        <title>The Global Catalogue of Microorganisms (GCM) 10K type strain sequencing project: providing services to taxonomists for standard genome sequencing and annotation.</title>
        <authorList>
            <consortium name="The Broad Institute Genomics Platform"/>
            <consortium name="The Broad Institute Genome Sequencing Center for Infectious Disease"/>
            <person name="Wu L."/>
            <person name="Ma J."/>
        </authorList>
    </citation>
    <scope>NUCLEOTIDE SEQUENCE [LARGE SCALE GENOMIC DNA]</scope>
    <source>
        <strain evidence="2 3">JCM 15478</strain>
    </source>
</reference>
<evidence type="ECO:0008006" key="4">
    <source>
        <dbReference type="Google" id="ProtNLM"/>
    </source>
</evidence>
<dbReference type="Proteomes" id="UP001500016">
    <property type="component" value="Unassembled WGS sequence"/>
</dbReference>
<comment type="caution">
    <text evidence="2">The sequence shown here is derived from an EMBL/GenBank/DDBJ whole genome shotgun (WGS) entry which is preliminary data.</text>
</comment>
<evidence type="ECO:0000256" key="1">
    <source>
        <dbReference type="SAM" id="MobiDB-lite"/>
    </source>
</evidence>
<sequence>MSKEDERPDPRNRRRPPRPDPTEGQDPATPPATPAPARGRARRSFRTADTYVQLNTRIDPLLSELIEEVSSDRRWSKRDVVEEALKAAYPEEYRMAQERHHRRGSEEAF</sequence>
<keyword evidence="3" id="KW-1185">Reference proteome</keyword>
<proteinExistence type="predicted"/>
<feature type="region of interest" description="Disordered" evidence="1">
    <location>
        <begin position="1"/>
        <end position="48"/>
    </location>
</feature>
<name>A0ABN2X922_9ACTN</name>
<accession>A0ABN2X922</accession>
<protein>
    <recommendedName>
        <fullName evidence="4">Ribbon-helix-helix protein CopG domain-containing protein</fullName>
    </recommendedName>
</protein>
<evidence type="ECO:0000313" key="3">
    <source>
        <dbReference type="Proteomes" id="UP001500016"/>
    </source>
</evidence>
<dbReference type="EMBL" id="BAAAPE010000041">
    <property type="protein sequence ID" value="GAA2105752.1"/>
    <property type="molecule type" value="Genomic_DNA"/>
</dbReference>
<feature type="compositionally biased region" description="Basic and acidic residues" evidence="1">
    <location>
        <begin position="1"/>
        <end position="21"/>
    </location>
</feature>
<organism evidence="2 3">
    <name type="scientific">Streptomyces albiaxialis</name>
    <dbReference type="NCBI Taxonomy" id="329523"/>
    <lineage>
        <taxon>Bacteria</taxon>
        <taxon>Bacillati</taxon>
        <taxon>Actinomycetota</taxon>
        <taxon>Actinomycetes</taxon>
        <taxon>Kitasatosporales</taxon>
        <taxon>Streptomycetaceae</taxon>
        <taxon>Streptomyces</taxon>
    </lineage>
</organism>
<gene>
    <name evidence="2" type="ORF">GCM10009801_81920</name>
</gene>